<comment type="caution">
    <text evidence="2">The sequence shown here is derived from an EMBL/GenBank/DDBJ whole genome shotgun (WGS) entry which is preliminary data.</text>
</comment>
<keyword evidence="1" id="KW-1133">Transmembrane helix</keyword>
<keyword evidence="1" id="KW-0812">Transmembrane</keyword>
<evidence type="ECO:0000313" key="3">
    <source>
        <dbReference type="Proteomes" id="UP001434883"/>
    </source>
</evidence>
<dbReference type="Proteomes" id="UP001434883">
    <property type="component" value="Unassembled WGS sequence"/>
</dbReference>
<keyword evidence="3" id="KW-1185">Reference proteome</keyword>
<protein>
    <submittedName>
        <fullName evidence="2">Uncharacterized protein</fullName>
    </submittedName>
</protein>
<accession>A0ABV0QLP3</accession>
<evidence type="ECO:0000313" key="2">
    <source>
        <dbReference type="EMBL" id="MEQ2196312.1"/>
    </source>
</evidence>
<name>A0ABV0QLP3_9TELE</name>
<organism evidence="2 3">
    <name type="scientific">Xenoophorus captivus</name>
    <dbReference type="NCBI Taxonomy" id="1517983"/>
    <lineage>
        <taxon>Eukaryota</taxon>
        <taxon>Metazoa</taxon>
        <taxon>Chordata</taxon>
        <taxon>Craniata</taxon>
        <taxon>Vertebrata</taxon>
        <taxon>Euteleostomi</taxon>
        <taxon>Actinopterygii</taxon>
        <taxon>Neopterygii</taxon>
        <taxon>Teleostei</taxon>
        <taxon>Neoteleostei</taxon>
        <taxon>Acanthomorphata</taxon>
        <taxon>Ovalentaria</taxon>
        <taxon>Atherinomorphae</taxon>
        <taxon>Cyprinodontiformes</taxon>
        <taxon>Goodeidae</taxon>
        <taxon>Xenoophorus</taxon>
    </lineage>
</organism>
<reference evidence="2 3" key="1">
    <citation type="submission" date="2021-06" db="EMBL/GenBank/DDBJ databases">
        <authorList>
            <person name="Palmer J.M."/>
        </authorList>
    </citation>
    <scope>NUCLEOTIDE SEQUENCE [LARGE SCALE GENOMIC DNA]</scope>
    <source>
        <strain evidence="2 3">XC_2019</strain>
        <tissue evidence="2">Muscle</tissue>
    </source>
</reference>
<proteinExistence type="predicted"/>
<dbReference type="EMBL" id="JAHRIN010016828">
    <property type="protein sequence ID" value="MEQ2196312.1"/>
    <property type="molecule type" value="Genomic_DNA"/>
</dbReference>
<sequence length="101" mass="11973">MWTFWVLDSFKDRYLRKVSGQDKAFVCGPSRTMRITTDIRVCVDGNEIRNPPPILCLFFFFSDLHPFYLPPSSLMRTFCYSIYFVICSHLRLFICLAESKR</sequence>
<keyword evidence="1" id="KW-0472">Membrane</keyword>
<feature type="transmembrane region" description="Helical" evidence="1">
    <location>
        <begin position="74"/>
        <end position="94"/>
    </location>
</feature>
<gene>
    <name evidence="2" type="ORF">XENOCAPTIV_010090</name>
</gene>
<evidence type="ECO:0000256" key="1">
    <source>
        <dbReference type="SAM" id="Phobius"/>
    </source>
</evidence>